<evidence type="ECO:0000256" key="6">
    <source>
        <dbReference type="SAM" id="SignalP"/>
    </source>
</evidence>
<dbReference type="OrthoDB" id="9067009at2759"/>
<gene>
    <name evidence="8" type="ORF">GDO78_016397</name>
</gene>
<dbReference type="Gene3D" id="1.10.287.570">
    <property type="entry name" value="Helical hairpin bin"/>
    <property type="match status" value="1"/>
</dbReference>
<organism evidence="8 9">
    <name type="scientific">Eleutherodactylus coqui</name>
    <name type="common">Puerto Rican coqui</name>
    <dbReference type="NCBI Taxonomy" id="57060"/>
    <lineage>
        <taxon>Eukaryota</taxon>
        <taxon>Metazoa</taxon>
        <taxon>Chordata</taxon>
        <taxon>Craniata</taxon>
        <taxon>Vertebrata</taxon>
        <taxon>Euteleostomi</taxon>
        <taxon>Amphibia</taxon>
        <taxon>Batrachia</taxon>
        <taxon>Anura</taxon>
        <taxon>Neobatrachia</taxon>
        <taxon>Hyloidea</taxon>
        <taxon>Eleutherodactylidae</taxon>
        <taxon>Eleutherodactylinae</taxon>
        <taxon>Eleutherodactylus</taxon>
        <taxon>Eleutherodactylus</taxon>
    </lineage>
</organism>
<dbReference type="InterPro" id="IPR003020">
    <property type="entry name" value="HCO3_transpt_euk"/>
</dbReference>
<comment type="subcellular location">
    <subcellularLocation>
        <location evidence="1">Membrane</location>
        <topology evidence="1">Multi-pass membrane protein</topology>
    </subcellularLocation>
</comment>
<accession>A0A8J6B0C7</accession>
<name>A0A8J6B0C7_ELECQ</name>
<evidence type="ECO:0000256" key="2">
    <source>
        <dbReference type="ARBA" id="ARBA00022692"/>
    </source>
</evidence>
<keyword evidence="4 5" id="KW-0472">Membrane</keyword>
<dbReference type="GO" id="GO:0050801">
    <property type="term" value="P:monoatomic ion homeostasis"/>
    <property type="evidence" value="ECO:0007669"/>
    <property type="project" value="TreeGrafter"/>
</dbReference>
<keyword evidence="2 5" id="KW-0812">Transmembrane</keyword>
<comment type="caution">
    <text evidence="8">The sequence shown here is derived from an EMBL/GenBank/DDBJ whole genome shotgun (WGS) entry which is preliminary data.</text>
</comment>
<evidence type="ECO:0000313" key="9">
    <source>
        <dbReference type="Proteomes" id="UP000770717"/>
    </source>
</evidence>
<evidence type="ECO:0000256" key="5">
    <source>
        <dbReference type="SAM" id="Phobius"/>
    </source>
</evidence>
<evidence type="ECO:0000256" key="3">
    <source>
        <dbReference type="ARBA" id="ARBA00022989"/>
    </source>
</evidence>
<evidence type="ECO:0000256" key="1">
    <source>
        <dbReference type="ARBA" id="ARBA00004141"/>
    </source>
</evidence>
<keyword evidence="6" id="KW-0732">Signal</keyword>
<feature type="transmembrane region" description="Helical" evidence="5">
    <location>
        <begin position="60"/>
        <end position="81"/>
    </location>
</feature>
<proteinExistence type="predicted"/>
<evidence type="ECO:0000259" key="7">
    <source>
        <dbReference type="Pfam" id="PF00955"/>
    </source>
</evidence>
<dbReference type="EMBL" id="WNTK01019554">
    <property type="protein sequence ID" value="KAG9461567.1"/>
    <property type="molecule type" value="Genomic_DNA"/>
</dbReference>
<evidence type="ECO:0000256" key="4">
    <source>
        <dbReference type="ARBA" id="ARBA00023136"/>
    </source>
</evidence>
<protein>
    <recommendedName>
        <fullName evidence="7">Bicarbonate transporter-like transmembrane domain-containing protein</fullName>
    </recommendedName>
</protein>
<keyword evidence="3 5" id="KW-1133">Transmembrane helix</keyword>
<reference evidence="8" key="1">
    <citation type="thesis" date="2020" institute="ProQuest LLC" country="789 East Eisenhower Parkway, Ann Arbor, MI, USA">
        <title>Comparative Genomics and Chromosome Evolution.</title>
        <authorList>
            <person name="Mudd A.B."/>
        </authorList>
    </citation>
    <scope>NUCLEOTIDE SEQUENCE</scope>
    <source>
        <strain evidence="8">HN-11 Male</strain>
        <tissue evidence="8">Kidney and liver</tissue>
    </source>
</reference>
<feature type="signal peptide" evidence="6">
    <location>
        <begin position="1"/>
        <end position="21"/>
    </location>
</feature>
<evidence type="ECO:0000313" key="8">
    <source>
        <dbReference type="EMBL" id="KAG9461567.1"/>
    </source>
</evidence>
<feature type="domain" description="Bicarbonate transporter-like transmembrane" evidence="7">
    <location>
        <begin position="29"/>
        <end position="92"/>
    </location>
</feature>
<dbReference type="InterPro" id="IPR011531">
    <property type="entry name" value="HCO3_transpt-like_TM_dom"/>
</dbReference>
<feature type="chain" id="PRO_5035290572" description="Bicarbonate transporter-like transmembrane domain-containing protein" evidence="6">
    <location>
        <begin position="22"/>
        <end position="108"/>
    </location>
</feature>
<dbReference type="FunFam" id="1.10.287.570:FF:000002">
    <property type="entry name" value="Solute carrier family 4 member 11"/>
    <property type="match status" value="1"/>
</dbReference>
<dbReference type="GO" id="GO:0016323">
    <property type="term" value="C:basolateral plasma membrane"/>
    <property type="evidence" value="ECO:0007669"/>
    <property type="project" value="TreeGrafter"/>
</dbReference>
<dbReference type="PANTHER" id="PTHR11453:SF127">
    <property type="entry name" value="SOLUTE CARRIER FAMILY 4 MEMBER 11"/>
    <property type="match status" value="1"/>
</dbReference>
<dbReference type="GO" id="GO:0005452">
    <property type="term" value="F:solute:inorganic anion antiporter activity"/>
    <property type="evidence" value="ECO:0007669"/>
    <property type="project" value="InterPro"/>
</dbReference>
<dbReference type="AlphaFoldDB" id="A0A8J6B0C7"/>
<dbReference type="Pfam" id="PF00955">
    <property type="entry name" value="HCO3_cotransp"/>
    <property type="match status" value="1"/>
</dbReference>
<dbReference type="GO" id="GO:0006820">
    <property type="term" value="P:monoatomic anion transport"/>
    <property type="evidence" value="ECO:0007669"/>
    <property type="project" value="InterPro"/>
</dbReference>
<keyword evidence="9" id="KW-1185">Reference proteome</keyword>
<dbReference type="PANTHER" id="PTHR11453">
    <property type="entry name" value="ANION EXCHANGE PROTEIN"/>
    <property type="match status" value="1"/>
</dbReference>
<sequence>MCERGLIAVNALLLFLPSLQLQEFLNVGKGIFDDIARRLPVYPLDFTDGIIGNNKAIGKYITTMIFLYFACLLPSIAFGSLNDESTRGVIGKIFFEDHLFCNYQLGRD</sequence>
<dbReference type="Proteomes" id="UP000770717">
    <property type="component" value="Unassembled WGS sequence"/>
</dbReference>